<name>A0ABW4ELL1_9RHOB</name>
<gene>
    <name evidence="1" type="ORF">ACFTOW_14950</name>
</gene>
<evidence type="ECO:0000313" key="1">
    <source>
        <dbReference type="EMBL" id="MFD1510683.1"/>
    </source>
</evidence>
<accession>A0ABW4ELL1</accession>
<organism evidence="1 2">
    <name type="scientific">Lacimonas salitolerans</name>
    <dbReference type="NCBI Taxonomy" id="1323750"/>
    <lineage>
        <taxon>Bacteria</taxon>
        <taxon>Pseudomonadati</taxon>
        <taxon>Pseudomonadota</taxon>
        <taxon>Alphaproteobacteria</taxon>
        <taxon>Rhodobacterales</taxon>
        <taxon>Paracoccaceae</taxon>
        <taxon>Lacimonas</taxon>
    </lineage>
</organism>
<reference evidence="2" key="1">
    <citation type="journal article" date="2019" name="Int. J. Syst. Evol. Microbiol.">
        <title>The Global Catalogue of Microorganisms (GCM) 10K type strain sequencing project: providing services to taxonomists for standard genome sequencing and annotation.</title>
        <authorList>
            <consortium name="The Broad Institute Genomics Platform"/>
            <consortium name="The Broad Institute Genome Sequencing Center for Infectious Disease"/>
            <person name="Wu L."/>
            <person name="Ma J."/>
        </authorList>
    </citation>
    <scope>NUCLEOTIDE SEQUENCE [LARGE SCALE GENOMIC DNA]</scope>
    <source>
        <strain evidence="2">CGMCC 1.12477</strain>
    </source>
</reference>
<evidence type="ECO:0000313" key="2">
    <source>
        <dbReference type="Proteomes" id="UP001597186"/>
    </source>
</evidence>
<feature type="non-terminal residue" evidence="1">
    <location>
        <position position="75"/>
    </location>
</feature>
<sequence length="75" mass="8267">MTALAARIRETLGRRDPEEPLITYQALASALGLQPPGTIQRIATALEQTMREDVAVNLHSKLTHRDHLKMTHPGG</sequence>
<dbReference type="EMBL" id="JBHUDD010000138">
    <property type="protein sequence ID" value="MFD1510683.1"/>
    <property type="molecule type" value="Genomic_DNA"/>
</dbReference>
<proteinExistence type="predicted"/>
<dbReference type="Proteomes" id="UP001597186">
    <property type="component" value="Unassembled WGS sequence"/>
</dbReference>
<comment type="caution">
    <text evidence="1">The sequence shown here is derived from an EMBL/GenBank/DDBJ whole genome shotgun (WGS) entry which is preliminary data.</text>
</comment>
<keyword evidence="2" id="KW-1185">Reference proteome</keyword>
<protein>
    <submittedName>
        <fullName evidence="1">Uncharacterized protein</fullName>
    </submittedName>
</protein>